<proteinExistence type="inferred from homology"/>
<dbReference type="SUPFAM" id="SSF52540">
    <property type="entry name" value="P-loop containing nucleoside triphosphate hydrolases"/>
    <property type="match status" value="2"/>
</dbReference>
<feature type="signal peptide" evidence="2">
    <location>
        <begin position="1"/>
        <end position="16"/>
    </location>
</feature>
<dbReference type="InterPro" id="IPR057332">
    <property type="entry name" value="SBNO_a/b_dom"/>
</dbReference>
<evidence type="ECO:0000256" key="1">
    <source>
        <dbReference type="ARBA" id="ARBA00006992"/>
    </source>
</evidence>
<name>A0ABM4B4Q5_HYDVU</name>
<dbReference type="Pfam" id="PF13872">
    <property type="entry name" value="AAA_34"/>
    <property type="match status" value="1"/>
</dbReference>
<evidence type="ECO:0000256" key="2">
    <source>
        <dbReference type="SAM" id="SignalP"/>
    </source>
</evidence>
<accession>A0ABM4B4Q5</accession>
<keyword evidence="4" id="KW-1185">Reference proteome</keyword>
<keyword evidence="2" id="KW-0732">Signal</keyword>
<gene>
    <name evidence="5" type="primary">LOC100210324</name>
</gene>
<feature type="domain" description="Helicase ATP-binding" evidence="3">
    <location>
        <begin position="113"/>
        <end position="280"/>
    </location>
</feature>
<evidence type="ECO:0000259" key="3">
    <source>
        <dbReference type="PROSITE" id="PS51192"/>
    </source>
</evidence>
<dbReference type="PANTHER" id="PTHR12706:SF33">
    <property type="entry name" value="PROTEIN WITH HELICASE_C DOMAIN"/>
    <property type="match status" value="1"/>
</dbReference>
<dbReference type="Proteomes" id="UP001652625">
    <property type="component" value="Chromosome 01"/>
</dbReference>
<dbReference type="GeneID" id="100210324"/>
<dbReference type="Gene3D" id="3.40.50.300">
    <property type="entry name" value="P-loop containing nucleotide triphosphate hydrolases"/>
    <property type="match status" value="1"/>
</dbReference>
<feature type="chain" id="PRO_5045077588" evidence="2">
    <location>
        <begin position="17"/>
        <end position="1146"/>
    </location>
</feature>
<evidence type="ECO:0000313" key="5">
    <source>
        <dbReference type="RefSeq" id="XP_065643809.1"/>
    </source>
</evidence>
<evidence type="ECO:0000313" key="4">
    <source>
        <dbReference type="Proteomes" id="UP001652625"/>
    </source>
</evidence>
<dbReference type="Pfam" id="PF13871">
    <property type="entry name" value="Helicase_C_4"/>
    <property type="match status" value="1"/>
</dbReference>
<reference evidence="4" key="1">
    <citation type="submission" date="2025-05" db="UniProtKB">
        <authorList>
            <consortium name="RefSeq"/>
        </authorList>
    </citation>
    <scope>NUCLEOTIDE SEQUENCE [LARGE SCALE GENOMIC DNA]</scope>
</reference>
<dbReference type="InterPro" id="IPR039187">
    <property type="entry name" value="SNO_AAA"/>
</dbReference>
<dbReference type="PROSITE" id="PS51192">
    <property type="entry name" value="HELICASE_ATP_BIND_1"/>
    <property type="match status" value="1"/>
</dbReference>
<sequence>MKSILFLFMICFSILCKFFWSMSDKNQDHEQQVEEMYSSEVFLPYICNSLPMEYKCIKHPGNIVEGATLAAQRLPKVWYSLLSTFPEEVILNGKLSDLQIEGILFSCQRHHLILPDGNRAGFFLGDGTGVGKGRQIAGIIFDNFCRGRKKHVWFSISADLRYDAQRDLNDIGCFVNIIDGCQQLDKGQKAFGLITEYKTGVLFSTYSTLVSCTNKGKSSRLDQLIGWCGKDFDGCLIFDESHKAKNFIPGKESSSSKVAVAVLTIQRLLPKARVIYCSATGVTDLKNMAFMERLGFWGSGTAFYDFESFHHSLTTRGLGALEMLSMEMKAAGMYLSRGLSYHDAEFQTVEFDLTKEQIKIYNEAVVVWKELKRSLAVALDRLGIFNSRIWTLYWGSHQRFFKQLCMSMKTQEIIKLSKQALQDGYSVVIGLQTTGETSLDAELFDNHGNIDGFVSITKEILKRFISQHFPVEQPGKGELSEAGEWCAKVKSYLLNRVEKIVLLNSPLDTIIDELGGPHCVAEMTGRNGFIGRYNKSDKPSYHRRSSTAKSTESVSVQERNAFMNGEKNVAIISDAASTGISLHADRISKNQRRRVHITAELPWSADKAVQQLGRSHRSNQIIGPIYKLLTSNLGGERRFAAAVARRLQSLGAITKGDRRAATGADLSQFNFDTTYGRQALKTMYDAIAKNELCSGVSLKSVLASVNIDCSLETFHSTMKSCLYDMDVVDQNVVGGSVSEKYAKDMGKFLNRILGLEVQKQNLMFSYFCQCMETTTAAAKREGRYNDGVTDICGSSITKHGDAKTIFSEIQMGASVIQHVFVTVDRGVSFEIAKEKFIKNSDVSCDFYRSKREQYGKKLYLLAVQKDLSPHLFMVTRPNTGVSPFEEDKNDLLHKYEKILPAEAEEGWNEQYEATKYNCIHGKNCKFRGSCQIGTRIIEINLLTGCILTILPALEAVIVKFGQSHGISRENRVMRVVRVKLDSGERLVGLRYPDFLIPEVERYLKDQKLLQHEKTVPRFFVESETPLNLKARSKALETPTSIKMFFKKVPIVETCSNVCGDKKEKQTSKVKTRTHDNFQVNSALKNREEKVISVNHKRKQSSILNLFSPQSTKKKLKKETICPICFINFESHTIQDINEHIDNCLIK</sequence>
<dbReference type="InterPro" id="IPR014001">
    <property type="entry name" value="Helicase_ATP-bd"/>
</dbReference>
<dbReference type="InterPro" id="IPR026937">
    <property type="entry name" value="SBNO_Helicase_C_dom"/>
</dbReference>
<dbReference type="RefSeq" id="XP_065643809.1">
    <property type="nucleotide sequence ID" value="XM_065787737.1"/>
</dbReference>
<reference evidence="5" key="2">
    <citation type="submission" date="2025-08" db="UniProtKB">
        <authorList>
            <consortium name="RefSeq"/>
        </authorList>
    </citation>
    <scope>IDENTIFICATION</scope>
</reference>
<dbReference type="InterPro" id="IPR026741">
    <property type="entry name" value="SNO"/>
</dbReference>
<dbReference type="InterPro" id="IPR027417">
    <property type="entry name" value="P-loop_NTPase"/>
</dbReference>
<protein>
    <submittedName>
        <fullName evidence="5">Uncharacterized protein LOC100210324 isoform X2</fullName>
    </submittedName>
</protein>
<dbReference type="PANTHER" id="PTHR12706">
    <property type="entry name" value="STRAWBERRY NOTCH-RELATED"/>
    <property type="match status" value="1"/>
</dbReference>
<dbReference type="Pfam" id="PF25373">
    <property type="entry name" value="SBNO"/>
    <property type="match status" value="1"/>
</dbReference>
<comment type="similarity">
    <text evidence="1">Belongs to the SBNO family.</text>
</comment>
<organism evidence="4 5">
    <name type="scientific">Hydra vulgaris</name>
    <name type="common">Hydra</name>
    <name type="synonym">Hydra attenuata</name>
    <dbReference type="NCBI Taxonomy" id="6087"/>
    <lineage>
        <taxon>Eukaryota</taxon>
        <taxon>Metazoa</taxon>
        <taxon>Cnidaria</taxon>
        <taxon>Hydrozoa</taxon>
        <taxon>Hydroidolina</taxon>
        <taxon>Anthoathecata</taxon>
        <taxon>Aplanulata</taxon>
        <taxon>Hydridae</taxon>
        <taxon>Hydra</taxon>
    </lineage>
</organism>